<feature type="region of interest" description="Disordered" evidence="1">
    <location>
        <begin position="336"/>
        <end position="415"/>
    </location>
</feature>
<dbReference type="OrthoDB" id="843225at2759"/>
<sequence>MDTRKTEAPAKQRSKNGYVARVSFDTLDCEDTTQYAFTLQARTDGWRRTRASRTFLVGTDLNDYSAHALKWVIENMVEDGDEIVALRVVPMELRDSFAKSGVPSFQGQEIAARTEVTKIMDMIREQNKSKEINIVVECMVGNIRDTIQYMIKMYEPAMLVVGTRGRNTVKGFLLGSVSRYCLNHSPIPVTVVRPASKLKESKTKAKGIFRRRNSAVQVDLDDGTGDSPPKLFYSSPLSRETSRTSSLESSNTITSIELERRESRSPDRNSQHYHHQHQTAAAKASAAKRSVLFPPVSAPSSLSPAPSSSALNSAAAMMIPPSPAASINTSLSYASAMLSSSPPGTSSRPPPPPEGAIRMTKSMTSDGTTGPSASNKRIGGRISFPKLSGSILGPLSLGGSKDKDKDKEKKGSFLS</sequence>
<dbReference type="PRINTS" id="PR01438">
    <property type="entry name" value="UNVRSLSTRESS"/>
</dbReference>
<dbReference type="SUPFAM" id="SSF52402">
    <property type="entry name" value="Adenine nucleotide alpha hydrolases-like"/>
    <property type="match status" value="1"/>
</dbReference>
<name>A0A9P6UYQ6_9FUNG</name>
<evidence type="ECO:0000259" key="2">
    <source>
        <dbReference type="Pfam" id="PF00582"/>
    </source>
</evidence>
<dbReference type="EMBL" id="JAAAIP010000040">
    <property type="protein sequence ID" value="KAG0328161.1"/>
    <property type="molecule type" value="Genomic_DNA"/>
</dbReference>
<proteinExistence type="predicted"/>
<dbReference type="AlphaFoldDB" id="A0A9P6UYQ6"/>
<dbReference type="InterPro" id="IPR014729">
    <property type="entry name" value="Rossmann-like_a/b/a_fold"/>
</dbReference>
<dbReference type="Gene3D" id="3.40.50.620">
    <property type="entry name" value="HUPs"/>
    <property type="match status" value="1"/>
</dbReference>
<feature type="compositionally biased region" description="Polar residues" evidence="1">
    <location>
        <begin position="361"/>
        <end position="375"/>
    </location>
</feature>
<dbReference type="InterPro" id="IPR006016">
    <property type="entry name" value="UspA"/>
</dbReference>
<feature type="compositionally biased region" description="Low complexity" evidence="1">
    <location>
        <begin position="387"/>
        <end position="399"/>
    </location>
</feature>
<dbReference type="Proteomes" id="UP000738325">
    <property type="component" value="Unassembled WGS sequence"/>
</dbReference>
<gene>
    <name evidence="3" type="ORF">BGZ99_006031</name>
</gene>
<reference evidence="3" key="1">
    <citation type="journal article" date="2020" name="Fungal Divers.">
        <title>Resolving the Mortierellaceae phylogeny through synthesis of multi-gene phylogenetics and phylogenomics.</title>
        <authorList>
            <person name="Vandepol N."/>
            <person name="Liber J."/>
            <person name="Desiro A."/>
            <person name="Na H."/>
            <person name="Kennedy M."/>
            <person name="Barry K."/>
            <person name="Grigoriev I.V."/>
            <person name="Miller A.N."/>
            <person name="O'Donnell K."/>
            <person name="Stajich J.E."/>
            <person name="Bonito G."/>
        </authorList>
    </citation>
    <scope>NUCLEOTIDE SEQUENCE</scope>
    <source>
        <strain evidence="3">REB-010B</strain>
    </source>
</reference>
<keyword evidence="4" id="KW-1185">Reference proteome</keyword>
<evidence type="ECO:0000256" key="1">
    <source>
        <dbReference type="SAM" id="MobiDB-lite"/>
    </source>
</evidence>
<evidence type="ECO:0000313" key="3">
    <source>
        <dbReference type="EMBL" id="KAG0328161.1"/>
    </source>
</evidence>
<feature type="compositionally biased region" description="Low complexity" evidence="1">
    <location>
        <begin position="234"/>
        <end position="250"/>
    </location>
</feature>
<dbReference type="InterPro" id="IPR006015">
    <property type="entry name" value="Universal_stress_UspA"/>
</dbReference>
<comment type="caution">
    <text evidence="3">The sequence shown here is derived from an EMBL/GenBank/DDBJ whole genome shotgun (WGS) entry which is preliminary data.</text>
</comment>
<organism evidence="3 4">
    <name type="scientific">Dissophora globulifera</name>
    <dbReference type="NCBI Taxonomy" id="979702"/>
    <lineage>
        <taxon>Eukaryota</taxon>
        <taxon>Fungi</taxon>
        <taxon>Fungi incertae sedis</taxon>
        <taxon>Mucoromycota</taxon>
        <taxon>Mortierellomycotina</taxon>
        <taxon>Mortierellomycetes</taxon>
        <taxon>Mortierellales</taxon>
        <taxon>Mortierellaceae</taxon>
        <taxon>Dissophora</taxon>
    </lineage>
</organism>
<feature type="compositionally biased region" description="Low complexity" evidence="1">
    <location>
        <begin position="336"/>
        <end position="347"/>
    </location>
</feature>
<protein>
    <recommendedName>
        <fullName evidence="2">UspA domain-containing protein</fullName>
    </recommendedName>
</protein>
<feature type="region of interest" description="Disordered" evidence="1">
    <location>
        <begin position="218"/>
        <end position="287"/>
    </location>
</feature>
<dbReference type="CDD" id="cd23659">
    <property type="entry name" value="USP_At3g01520-like"/>
    <property type="match status" value="1"/>
</dbReference>
<feature type="compositionally biased region" description="Basic and acidic residues" evidence="1">
    <location>
        <begin position="400"/>
        <end position="415"/>
    </location>
</feature>
<dbReference type="PANTHER" id="PTHR47815:SF1">
    <property type="entry name" value="UNIVERSAL STRESS PROTEIN A FAMILY PROTEIN C25B2.10"/>
    <property type="match status" value="1"/>
</dbReference>
<dbReference type="PANTHER" id="PTHR47815">
    <property type="entry name" value="UNIVERSAL STRESS PROTEIN A FAMILY PROTEIN C25B2.10"/>
    <property type="match status" value="1"/>
</dbReference>
<feature type="compositionally biased region" description="Basic and acidic residues" evidence="1">
    <location>
        <begin position="257"/>
        <end position="270"/>
    </location>
</feature>
<feature type="domain" description="UspA" evidence="2">
    <location>
        <begin position="53"/>
        <end position="193"/>
    </location>
</feature>
<evidence type="ECO:0000313" key="4">
    <source>
        <dbReference type="Proteomes" id="UP000738325"/>
    </source>
</evidence>
<dbReference type="Pfam" id="PF00582">
    <property type="entry name" value="Usp"/>
    <property type="match status" value="1"/>
</dbReference>
<accession>A0A9P6UYQ6</accession>